<dbReference type="STRING" id="1227493.C483_14847"/>
<evidence type="ECO:0000313" key="2">
    <source>
        <dbReference type="Proteomes" id="UP000011519"/>
    </source>
</evidence>
<keyword evidence="1" id="KW-0449">Lipoprotein</keyword>
<dbReference type="Pfam" id="PF05573">
    <property type="entry name" value="NosL"/>
    <property type="match status" value="1"/>
</dbReference>
<gene>
    <name evidence="1" type="ORF">C483_14847</name>
</gene>
<dbReference type="SUPFAM" id="SSF160387">
    <property type="entry name" value="NosL/MerB-like"/>
    <property type="match status" value="1"/>
</dbReference>
<comment type="caution">
    <text evidence="1">The sequence shown here is derived from an EMBL/GenBank/DDBJ whole genome shotgun (WGS) entry which is preliminary data.</text>
</comment>
<dbReference type="Gene3D" id="3.30.70.2050">
    <property type="match status" value="1"/>
</dbReference>
<dbReference type="EMBL" id="AOIM01000038">
    <property type="protein sequence ID" value="ELY88626.1"/>
    <property type="molecule type" value="Genomic_DNA"/>
</dbReference>
<dbReference type="InterPro" id="IPR008719">
    <property type="entry name" value="N2O_reductase_NosL"/>
</dbReference>
<proteinExistence type="predicted"/>
<organism evidence="1 2">
    <name type="scientific">Natrialba hulunbeirensis JCM 10989</name>
    <dbReference type="NCBI Taxonomy" id="1227493"/>
    <lineage>
        <taxon>Archaea</taxon>
        <taxon>Methanobacteriati</taxon>
        <taxon>Methanobacteriota</taxon>
        <taxon>Stenosarchaea group</taxon>
        <taxon>Halobacteria</taxon>
        <taxon>Halobacteriales</taxon>
        <taxon>Natrialbaceae</taxon>
        <taxon>Natrialba</taxon>
    </lineage>
</organism>
<accession>L9ZRB9</accession>
<keyword evidence="2" id="KW-1185">Reference proteome</keyword>
<dbReference type="AlphaFoldDB" id="L9ZRB9"/>
<reference evidence="1 2" key="1">
    <citation type="journal article" date="2014" name="PLoS Genet.">
        <title>Phylogenetically driven sequencing of extremely halophilic archaea reveals strategies for static and dynamic osmo-response.</title>
        <authorList>
            <person name="Becker E.A."/>
            <person name="Seitzer P.M."/>
            <person name="Tritt A."/>
            <person name="Larsen D."/>
            <person name="Krusor M."/>
            <person name="Yao A.I."/>
            <person name="Wu D."/>
            <person name="Madern D."/>
            <person name="Eisen J.A."/>
            <person name="Darling A.E."/>
            <person name="Facciotti M.T."/>
        </authorList>
    </citation>
    <scope>NUCLEOTIDE SEQUENCE [LARGE SCALE GENOMIC DNA]</scope>
    <source>
        <strain evidence="1 2">JCM 10989</strain>
    </source>
</reference>
<evidence type="ECO:0000313" key="1">
    <source>
        <dbReference type="EMBL" id="ELY88626.1"/>
    </source>
</evidence>
<dbReference type="PANTHER" id="PTHR41247">
    <property type="entry name" value="HTH-TYPE TRANSCRIPTIONAL REPRESSOR YCNK"/>
    <property type="match status" value="1"/>
</dbReference>
<dbReference type="PROSITE" id="PS51257">
    <property type="entry name" value="PROKAR_LIPOPROTEIN"/>
    <property type="match status" value="1"/>
</dbReference>
<name>L9ZRB9_9EURY</name>
<sequence length="188" mass="19889">MTRRTVLAGATTAALGLAAGCLSDDDAEPAPDPVSIDSGQDCDNCTMGIGNQPGPAGQLHYEDPTTVLDGDDRPAQFCSSLCTYTFAFEHEDTADPEVTYLTDYSAVDYEVDESTDSDNYVLSRHLDADAFAAATGLELVVDSDVEGAMGGSIVAFSDGDDATAFSDEYGGEHYEHEDVTQELVMSLM</sequence>
<dbReference type="PATRIC" id="fig|1227493.4.peg.2986"/>
<dbReference type="Proteomes" id="UP000011519">
    <property type="component" value="Unassembled WGS sequence"/>
</dbReference>
<dbReference type="PANTHER" id="PTHR41247:SF1">
    <property type="entry name" value="HTH-TYPE TRANSCRIPTIONAL REPRESSOR YCNK"/>
    <property type="match status" value="1"/>
</dbReference>
<protein>
    <submittedName>
        <fullName evidence="1">Lipoprotein NosL</fullName>
    </submittedName>
</protein>